<dbReference type="InterPro" id="IPR052163">
    <property type="entry name" value="DGC-Regulatory_Protein"/>
</dbReference>
<dbReference type="InterPro" id="IPR029787">
    <property type="entry name" value="Nucleotide_cyclase"/>
</dbReference>
<dbReference type="PANTHER" id="PTHR46663:SF3">
    <property type="entry name" value="SLL0267 PROTEIN"/>
    <property type="match status" value="1"/>
</dbReference>
<dbReference type="Gene3D" id="3.30.70.270">
    <property type="match status" value="1"/>
</dbReference>
<accession>A0A853K8L5</accession>
<dbReference type="NCBIfam" id="TIGR00229">
    <property type="entry name" value="sensory_box"/>
    <property type="match status" value="1"/>
</dbReference>
<protein>
    <recommendedName>
        <fullName evidence="6">Diguanylate cyclase</fullName>
    </recommendedName>
</protein>
<dbReference type="Pfam" id="PF00990">
    <property type="entry name" value="GGDEF"/>
    <property type="match status" value="1"/>
</dbReference>
<feature type="domain" description="PAS" evidence="1">
    <location>
        <begin position="5"/>
        <end position="75"/>
    </location>
</feature>
<dbReference type="Gene3D" id="3.30.450.40">
    <property type="match status" value="2"/>
</dbReference>
<dbReference type="InterPro" id="IPR001610">
    <property type="entry name" value="PAC"/>
</dbReference>
<dbReference type="InterPro" id="IPR000014">
    <property type="entry name" value="PAS"/>
</dbReference>
<dbReference type="SMART" id="SM00091">
    <property type="entry name" value="PAS"/>
    <property type="match status" value="1"/>
</dbReference>
<dbReference type="SMART" id="SM00065">
    <property type="entry name" value="GAF"/>
    <property type="match status" value="1"/>
</dbReference>
<dbReference type="InterPro" id="IPR029016">
    <property type="entry name" value="GAF-like_dom_sf"/>
</dbReference>
<dbReference type="Gene3D" id="3.30.450.20">
    <property type="entry name" value="PAS domain"/>
    <property type="match status" value="1"/>
</dbReference>
<reference evidence="4 5" key="1">
    <citation type="submission" date="2016-02" db="EMBL/GenBank/DDBJ databases">
        <title>Draft genome sequence of Acidibacillus ferrooxidans SLC66.</title>
        <authorList>
            <person name="Oliveira G."/>
            <person name="Nancucheo I."/>
            <person name="Dall'Agnol H."/>
            <person name="Johnson B."/>
            <person name="Oliveira R."/>
            <person name="Nunes G.L."/>
            <person name="Tzotzos G."/>
            <person name="Orellana S.C."/>
            <person name="Salim A.C."/>
            <person name="Araujo F.M."/>
        </authorList>
    </citation>
    <scope>NUCLEOTIDE SEQUENCE [LARGE SCALE GENOMIC DNA]</scope>
    <source>
        <strain evidence="4 5">SLC66</strain>
    </source>
</reference>
<dbReference type="Pfam" id="PF13426">
    <property type="entry name" value="PAS_9"/>
    <property type="match status" value="1"/>
</dbReference>
<dbReference type="PROSITE" id="PS50112">
    <property type="entry name" value="PAS"/>
    <property type="match status" value="1"/>
</dbReference>
<dbReference type="Proteomes" id="UP000077421">
    <property type="component" value="Unassembled WGS sequence"/>
</dbReference>
<dbReference type="CDD" id="cd00130">
    <property type="entry name" value="PAS"/>
    <property type="match status" value="1"/>
</dbReference>
<dbReference type="InterPro" id="IPR003018">
    <property type="entry name" value="GAF"/>
</dbReference>
<dbReference type="PROSITE" id="PS50887">
    <property type="entry name" value="GGDEF"/>
    <property type="match status" value="1"/>
</dbReference>
<dbReference type="InterPro" id="IPR035965">
    <property type="entry name" value="PAS-like_dom_sf"/>
</dbReference>
<evidence type="ECO:0008006" key="6">
    <source>
        <dbReference type="Google" id="ProtNLM"/>
    </source>
</evidence>
<dbReference type="InterPro" id="IPR000160">
    <property type="entry name" value="GGDEF_dom"/>
</dbReference>
<dbReference type="InterPro" id="IPR000700">
    <property type="entry name" value="PAS-assoc_C"/>
</dbReference>
<evidence type="ECO:0000259" key="1">
    <source>
        <dbReference type="PROSITE" id="PS50112"/>
    </source>
</evidence>
<evidence type="ECO:0000313" key="5">
    <source>
        <dbReference type="Proteomes" id="UP000077421"/>
    </source>
</evidence>
<comment type="caution">
    <text evidence="4">The sequence shown here is derived from an EMBL/GenBank/DDBJ whole genome shotgun (WGS) entry which is preliminary data.</text>
</comment>
<dbReference type="PROSITE" id="PS50113">
    <property type="entry name" value="PAC"/>
    <property type="match status" value="1"/>
</dbReference>
<dbReference type="RefSeq" id="WP_067567004.1">
    <property type="nucleotide sequence ID" value="NZ_LSUQ01000067.1"/>
</dbReference>
<dbReference type="PANTHER" id="PTHR46663">
    <property type="entry name" value="DIGUANYLATE CYCLASE DGCT-RELATED"/>
    <property type="match status" value="1"/>
</dbReference>
<dbReference type="SUPFAM" id="SSF55785">
    <property type="entry name" value="PYP-like sensor domain (PAS domain)"/>
    <property type="match status" value="1"/>
</dbReference>
<dbReference type="SMART" id="SM00086">
    <property type="entry name" value="PAC"/>
    <property type="match status" value="1"/>
</dbReference>
<dbReference type="NCBIfam" id="TIGR00254">
    <property type="entry name" value="GGDEF"/>
    <property type="match status" value="1"/>
</dbReference>
<dbReference type="InterPro" id="IPR043128">
    <property type="entry name" value="Rev_trsase/Diguanyl_cyclase"/>
</dbReference>
<dbReference type="CDD" id="cd01949">
    <property type="entry name" value="GGDEF"/>
    <property type="match status" value="1"/>
</dbReference>
<dbReference type="AlphaFoldDB" id="A0A853K8L5"/>
<evidence type="ECO:0000259" key="3">
    <source>
        <dbReference type="PROSITE" id="PS50887"/>
    </source>
</evidence>
<dbReference type="SUPFAM" id="SSF55781">
    <property type="entry name" value="GAF domain-like"/>
    <property type="match status" value="2"/>
</dbReference>
<proteinExistence type="predicted"/>
<evidence type="ECO:0000259" key="2">
    <source>
        <dbReference type="PROSITE" id="PS50113"/>
    </source>
</evidence>
<feature type="domain" description="PAC" evidence="2">
    <location>
        <begin position="76"/>
        <end position="130"/>
    </location>
</feature>
<gene>
    <name evidence="4" type="ORF">AYW79_13620</name>
</gene>
<sequence length="808" mass="91465">MSERLNESLFSLLNQISDAIMITDLKEMILYVNPAFTKMTGYSFMELVHRKPEMLQGAETSSETRKQIAATLRSGQAYEGEILNYRKDGRSFWNYLSISPIRDHDKQVIYYLSIQRDVSVDRTMLLLRHHTEWELAEVVALYRALSLTQQILGQPNLGVSVMDRLGELCDHLIQVLQVNLIYVGMLDRQGDRVRFLAARGRSQHYVETLQISDDENLEEGQGPAGQSLRTLGTVVANASDPSLRFWRDNLERFGLDSTLVSSARTGSGRKILLSLYRSAEHPFIAGVEHLMEAITKEIAAFFDRIETNDRLQMIQSYRDALRTFQRSLLDMNDSQAIIQTMVDVIATHTKVSCVDAFTSEMGDESLQRIHVAGPLALHFHQLPEPHTKAQLHRDGLPLPTQVWISGQKIVIANPSRDESLPSLWRLPPLSEMGVVAGWPMISPHDHSVFGVITITAQARDTFTPEIDTLIEDMVQSAALAIERVESKREMERLQQYQEAGLEAQHAFLALSNSDTIYSRFVEIMVQKTDCLASYVVIPNELGDMKIVAWSAKDEGLERVLAQSACLNTLTCESQDGLEKRNRRYDIMSWPILFANDMAPQSFVKFVFARRARMTPMLMNLLEQLMESLKSALQLTENRETLNQWAWLDPLTGISNRRALDRFLEKMNDGNESGAVIYVDLDDFKPVNDCYGHETGDLVLKEIAKRLASGLGKNDLVSRLGGDEFVMILVGLEQRSDLLERLEALDQLIQKPIDVEGVSEPLFVHASMGVAQFMRGHKLPHDVMRIADQQVYIAKNAKQDRAVAWKISE</sequence>
<feature type="domain" description="GGDEF" evidence="3">
    <location>
        <begin position="671"/>
        <end position="806"/>
    </location>
</feature>
<organism evidence="4 5">
    <name type="scientific">Ferroacidibacillus organovorans</name>
    <dbReference type="NCBI Taxonomy" id="1765683"/>
    <lineage>
        <taxon>Bacteria</taxon>
        <taxon>Bacillati</taxon>
        <taxon>Bacillota</taxon>
        <taxon>Bacilli</taxon>
        <taxon>Bacillales</taxon>
        <taxon>Alicyclobacillaceae</taxon>
        <taxon>Ferroacidibacillus</taxon>
    </lineage>
</organism>
<evidence type="ECO:0000313" key="4">
    <source>
        <dbReference type="EMBL" id="OAG91655.1"/>
    </source>
</evidence>
<name>A0A853K8L5_9BACL</name>
<dbReference type="SUPFAM" id="SSF55073">
    <property type="entry name" value="Nucleotide cyclase"/>
    <property type="match status" value="1"/>
</dbReference>
<dbReference type="SMART" id="SM00267">
    <property type="entry name" value="GGDEF"/>
    <property type="match status" value="1"/>
</dbReference>
<dbReference type="EMBL" id="LSUQ01000067">
    <property type="protein sequence ID" value="OAG91655.1"/>
    <property type="molecule type" value="Genomic_DNA"/>
</dbReference>